<dbReference type="AlphaFoldDB" id="A0A8J2JHC7"/>
<dbReference type="InterPro" id="IPR043708">
    <property type="entry name" value="DUF5648"/>
</dbReference>
<dbReference type="EMBL" id="CAJVCH010050940">
    <property type="protein sequence ID" value="CAG7718107.1"/>
    <property type="molecule type" value="Genomic_DNA"/>
</dbReference>
<reference evidence="3" key="1">
    <citation type="submission" date="2021-06" db="EMBL/GenBank/DDBJ databases">
        <authorList>
            <person name="Hodson N. C."/>
            <person name="Mongue J. A."/>
            <person name="Jaron S. K."/>
        </authorList>
    </citation>
    <scope>NUCLEOTIDE SEQUENCE</scope>
</reference>
<gene>
    <name evidence="3" type="ORF">AFUS01_LOCUS7528</name>
</gene>
<accession>A0A8J2JHC7</accession>
<organism evidence="3 4">
    <name type="scientific">Allacma fusca</name>
    <dbReference type="NCBI Taxonomy" id="39272"/>
    <lineage>
        <taxon>Eukaryota</taxon>
        <taxon>Metazoa</taxon>
        <taxon>Ecdysozoa</taxon>
        <taxon>Arthropoda</taxon>
        <taxon>Hexapoda</taxon>
        <taxon>Collembola</taxon>
        <taxon>Symphypleona</taxon>
        <taxon>Sminthuridae</taxon>
        <taxon>Allacma</taxon>
    </lineage>
</organism>
<evidence type="ECO:0000259" key="2">
    <source>
        <dbReference type="Pfam" id="PF18885"/>
    </source>
</evidence>
<dbReference type="Proteomes" id="UP000708208">
    <property type="component" value="Unassembled WGS sequence"/>
</dbReference>
<sequence>MKVFICVAAIFAACICQAPAQERAPVLLELHRYFNTKTGNHFYTIDHSPDYSLQLASWNYKYEGIAGRIFQSPQNDVVPLHRYFNGKDHFYATNFGELGGGRGKYIHERIEGYVFQHPRAGAKPLYRYYNARSGDHFYTTNWAELKGGSGGYAFEKVEAYIFP</sequence>
<keyword evidence="1" id="KW-0732">Signal</keyword>
<evidence type="ECO:0000313" key="4">
    <source>
        <dbReference type="Proteomes" id="UP000708208"/>
    </source>
</evidence>
<protein>
    <recommendedName>
        <fullName evidence="2">DUF5648 domain-containing protein</fullName>
    </recommendedName>
</protein>
<comment type="caution">
    <text evidence="3">The sequence shown here is derived from an EMBL/GenBank/DDBJ whole genome shotgun (WGS) entry which is preliminary data.</text>
</comment>
<name>A0A8J2JHC7_9HEXA</name>
<proteinExistence type="predicted"/>
<feature type="signal peptide" evidence="1">
    <location>
        <begin position="1"/>
        <end position="20"/>
    </location>
</feature>
<feature type="chain" id="PRO_5035178319" description="DUF5648 domain-containing protein" evidence="1">
    <location>
        <begin position="21"/>
        <end position="163"/>
    </location>
</feature>
<feature type="domain" description="DUF5648" evidence="2">
    <location>
        <begin position="30"/>
        <end position="161"/>
    </location>
</feature>
<dbReference type="OrthoDB" id="5852280at2759"/>
<evidence type="ECO:0000313" key="3">
    <source>
        <dbReference type="EMBL" id="CAG7718107.1"/>
    </source>
</evidence>
<evidence type="ECO:0000256" key="1">
    <source>
        <dbReference type="SAM" id="SignalP"/>
    </source>
</evidence>
<keyword evidence="4" id="KW-1185">Reference proteome</keyword>
<dbReference type="Pfam" id="PF18885">
    <property type="entry name" value="DUF5648"/>
    <property type="match status" value="1"/>
</dbReference>